<dbReference type="Pfam" id="PF07859">
    <property type="entry name" value="Abhydrolase_3"/>
    <property type="match status" value="2"/>
</dbReference>
<dbReference type="InterPro" id="IPR029058">
    <property type="entry name" value="AB_hydrolase_fold"/>
</dbReference>
<proteinExistence type="predicted"/>
<feature type="region of interest" description="Disordered" evidence="2">
    <location>
        <begin position="840"/>
        <end position="886"/>
    </location>
</feature>
<evidence type="ECO:0000256" key="2">
    <source>
        <dbReference type="SAM" id="MobiDB-lite"/>
    </source>
</evidence>
<dbReference type="PANTHER" id="PTHR48081">
    <property type="entry name" value="AB HYDROLASE SUPERFAMILY PROTEIN C4A8.06C"/>
    <property type="match status" value="1"/>
</dbReference>
<dbReference type="EMBL" id="MU864446">
    <property type="protein sequence ID" value="KAK4185566.1"/>
    <property type="molecule type" value="Genomic_DNA"/>
</dbReference>
<dbReference type="GO" id="GO:0016787">
    <property type="term" value="F:hydrolase activity"/>
    <property type="evidence" value="ECO:0007669"/>
    <property type="project" value="UniProtKB-KW"/>
</dbReference>
<feature type="compositionally biased region" description="Basic residues" evidence="2">
    <location>
        <begin position="699"/>
        <end position="708"/>
    </location>
</feature>
<dbReference type="PANTHER" id="PTHR48081:SF19">
    <property type="entry name" value="AB HYDROLASE SUPERFAMILY PROTEIN C4A8.06C"/>
    <property type="match status" value="1"/>
</dbReference>
<evidence type="ECO:0000259" key="3">
    <source>
        <dbReference type="Pfam" id="PF07859"/>
    </source>
</evidence>
<keyword evidence="5" id="KW-1185">Reference proteome</keyword>
<organism evidence="4 5">
    <name type="scientific">Podospora australis</name>
    <dbReference type="NCBI Taxonomy" id="1536484"/>
    <lineage>
        <taxon>Eukaryota</taxon>
        <taxon>Fungi</taxon>
        <taxon>Dikarya</taxon>
        <taxon>Ascomycota</taxon>
        <taxon>Pezizomycotina</taxon>
        <taxon>Sordariomycetes</taxon>
        <taxon>Sordariomycetidae</taxon>
        <taxon>Sordariales</taxon>
        <taxon>Podosporaceae</taxon>
        <taxon>Podospora</taxon>
    </lineage>
</organism>
<feature type="compositionally biased region" description="Basic and acidic residues" evidence="2">
    <location>
        <begin position="487"/>
        <end position="508"/>
    </location>
</feature>
<feature type="compositionally biased region" description="Basic and acidic residues" evidence="2">
    <location>
        <begin position="919"/>
        <end position="934"/>
    </location>
</feature>
<evidence type="ECO:0000256" key="1">
    <source>
        <dbReference type="ARBA" id="ARBA00022801"/>
    </source>
</evidence>
<dbReference type="Gene3D" id="3.40.50.1820">
    <property type="entry name" value="alpha/beta hydrolase"/>
    <property type="match status" value="1"/>
</dbReference>
<feature type="compositionally biased region" description="Low complexity" evidence="2">
    <location>
        <begin position="904"/>
        <end position="917"/>
    </location>
</feature>
<dbReference type="InterPro" id="IPR013094">
    <property type="entry name" value="AB_hydrolase_3"/>
</dbReference>
<dbReference type="SUPFAM" id="SSF53474">
    <property type="entry name" value="alpha/beta-Hydrolases"/>
    <property type="match status" value="1"/>
</dbReference>
<sequence>MNTATVGLAVTPTVVSTLLSHYLKRKPLAHKPTAHLSYDEGLHLIRSFLTHASRHTVEELQAFTSQWVPHPQWVKVEEVDIPENQISRAADFLAQQLGDEGLKQVGGKEWWQWRKPETPLKAEWVEMRADYQERKKNGDPGNRVMLYVHGGAYYFGSVDEHRYQIQRHARKLKARAIAPRYRLAPQFPFPCGLQDCLATYLYLITLQEPNTIILAGDSAGAGMVLSMLVILRDRGLPLPAGAVLISPWVDLTHSFPSVAGDCPLDYIPPSGFHHKPSAAWPPPDEDELAEMKAAAVQQKKEIAASDGASDSAHIPSMPDVRDTTHRMEFDIDGERVVVKEQIQIYTTNELLTHPLVSPVLQPTLGGLPPLFIMVGGGELLRDEQIYLAHKCANPSQYLPPDFLMDDYARAQVDRYKPTDVHLQVWDDLCHVAPTLSFTRPAKYIYRSVAQFSAWALARAQKTEIDILDDDQISFISNSSSSSSNGSEQDREDQATTQDDKDTTIETKAPHTPVGSIGKAGDPLPPFKNHMIRQRVTRHGDIFPLPPASELPGCCMQRDLVGVVKVGTVRKWFYHKKKWDSRFKAVKARVHKKRLRDIQIGYEVFGEGEVPPPSALAGRRKIGGREFDKQKARSYGLSLWSLWGSKHDEMAVQREEKAEGQGRNSTATKEQGQGARAWSDLKNQDTNGSQLPPPTSSLPKGKKVKAWRKFVRDEKQVQVDENAPQGPPAADGDAGVEGGGADTRPAGPMVPALEKTSPTRELGEEEANGRPFKTGFLSPEDNQADIGVTGKRVFIGGLATPFSLKKEPETASMITLASPMDRDSFRLSTADSGSFVAGAATPSIKFPEDRGKGEASGDAHGDAGSVKSAAYFSQKKDNRDDIAKGEEDDVLTVITGELTPRMVTASATPLLTPTPGTSRPELERFVTADELPRTN</sequence>
<comment type="caution">
    <text evidence="4">The sequence shown here is derived from an EMBL/GenBank/DDBJ whole genome shotgun (WGS) entry which is preliminary data.</text>
</comment>
<feature type="compositionally biased region" description="Low complexity" evidence="2">
    <location>
        <begin position="477"/>
        <end position="486"/>
    </location>
</feature>
<feature type="domain" description="Alpha/beta hydrolase fold-3" evidence="3">
    <location>
        <begin position="145"/>
        <end position="257"/>
    </location>
</feature>
<gene>
    <name evidence="4" type="ORF">QBC35DRAFT_300716</name>
</gene>
<protein>
    <recommendedName>
        <fullName evidence="3">Alpha/beta hydrolase fold-3 domain-containing protein</fullName>
    </recommendedName>
</protein>
<accession>A0AAN6WQD7</accession>
<feature type="compositionally biased region" description="Basic and acidic residues" evidence="2">
    <location>
        <begin position="873"/>
        <end position="884"/>
    </location>
</feature>
<evidence type="ECO:0000313" key="5">
    <source>
        <dbReference type="Proteomes" id="UP001302126"/>
    </source>
</evidence>
<dbReference type="AlphaFoldDB" id="A0AAN6WQD7"/>
<feature type="domain" description="Alpha/beta hydrolase fold-3" evidence="3">
    <location>
        <begin position="338"/>
        <end position="392"/>
    </location>
</feature>
<dbReference type="InterPro" id="IPR050300">
    <property type="entry name" value="GDXG_lipolytic_enzyme"/>
</dbReference>
<feature type="compositionally biased region" description="Polar residues" evidence="2">
    <location>
        <begin position="661"/>
        <end position="670"/>
    </location>
</feature>
<name>A0AAN6WQD7_9PEZI</name>
<feature type="compositionally biased region" description="Basic and acidic residues" evidence="2">
    <location>
        <begin position="650"/>
        <end position="659"/>
    </location>
</feature>
<feature type="region of interest" description="Disordered" evidence="2">
    <location>
        <begin position="477"/>
        <end position="527"/>
    </location>
</feature>
<feature type="region of interest" description="Disordered" evidence="2">
    <location>
        <begin position="904"/>
        <end position="934"/>
    </location>
</feature>
<reference evidence="4" key="1">
    <citation type="journal article" date="2023" name="Mol. Phylogenet. Evol.">
        <title>Genome-scale phylogeny and comparative genomics of the fungal order Sordariales.</title>
        <authorList>
            <person name="Hensen N."/>
            <person name="Bonometti L."/>
            <person name="Westerberg I."/>
            <person name="Brannstrom I.O."/>
            <person name="Guillou S."/>
            <person name="Cros-Aarteil S."/>
            <person name="Calhoun S."/>
            <person name="Haridas S."/>
            <person name="Kuo A."/>
            <person name="Mondo S."/>
            <person name="Pangilinan J."/>
            <person name="Riley R."/>
            <person name="LaButti K."/>
            <person name="Andreopoulos B."/>
            <person name="Lipzen A."/>
            <person name="Chen C."/>
            <person name="Yan M."/>
            <person name="Daum C."/>
            <person name="Ng V."/>
            <person name="Clum A."/>
            <person name="Steindorff A."/>
            <person name="Ohm R.A."/>
            <person name="Martin F."/>
            <person name="Silar P."/>
            <person name="Natvig D.O."/>
            <person name="Lalanne C."/>
            <person name="Gautier V."/>
            <person name="Ament-Velasquez S.L."/>
            <person name="Kruys A."/>
            <person name="Hutchinson M.I."/>
            <person name="Powell A.J."/>
            <person name="Barry K."/>
            <person name="Miller A.N."/>
            <person name="Grigoriev I.V."/>
            <person name="Debuchy R."/>
            <person name="Gladieux P."/>
            <person name="Hiltunen Thoren M."/>
            <person name="Johannesson H."/>
        </authorList>
    </citation>
    <scope>NUCLEOTIDE SEQUENCE</scope>
    <source>
        <strain evidence="4">PSN309</strain>
    </source>
</reference>
<dbReference type="Proteomes" id="UP001302126">
    <property type="component" value="Unassembled WGS sequence"/>
</dbReference>
<evidence type="ECO:0000313" key="4">
    <source>
        <dbReference type="EMBL" id="KAK4185566.1"/>
    </source>
</evidence>
<feature type="compositionally biased region" description="Basic and acidic residues" evidence="2">
    <location>
        <begin position="845"/>
        <end position="860"/>
    </location>
</feature>
<feature type="region of interest" description="Disordered" evidence="2">
    <location>
        <begin position="650"/>
        <end position="782"/>
    </location>
</feature>
<reference evidence="4" key="2">
    <citation type="submission" date="2023-05" db="EMBL/GenBank/DDBJ databases">
        <authorList>
            <consortium name="Lawrence Berkeley National Laboratory"/>
            <person name="Steindorff A."/>
            <person name="Hensen N."/>
            <person name="Bonometti L."/>
            <person name="Westerberg I."/>
            <person name="Brannstrom I.O."/>
            <person name="Guillou S."/>
            <person name="Cros-Aarteil S."/>
            <person name="Calhoun S."/>
            <person name="Haridas S."/>
            <person name="Kuo A."/>
            <person name="Mondo S."/>
            <person name="Pangilinan J."/>
            <person name="Riley R."/>
            <person name="Labutti K."/>
            <person name="Andreopoulos B."/>
            <person name="Lipzen A."/>
            <person name="Chen C."/>
            <person name="Yanf M."/>
            <person name="Daum C."/>
            <person name="Ng V."/>
            <person name="Clum A."/>
            <person name="Ohm R."/>
            <person name="Martin F."/>
            <person name="Silar P."/>
            <person name="Natvig D."/>
            <person name="Lalanne C."/>
            <person name="Gautier V."/>
            <person name="Ament-Velasquez S.L."/>
            <person name="Kruys A."/>
            <person name="Hutchinson M.I."/>
            <person name="Powell A.J."/>
            <person name="Barry K."/>
            <person name="Miller A.N."/>
            <person name="Grigoriev I.V."/>
            <person name="Debuchy R."/>
            <person name="Gladieux P."/>
            <person name="Thoren M.H."/>
            <person name="Johannesson H."/>
        </authorList>
    </citation>
    <scope>NUCLEOTIDE SEQUENCE</scope>
    <source>
        <strain evidence="4">PSN309</strain>
    </source>
</reference>
<keyword evidence="1" id="KW-0378">Hydrolase</keyword>